<evidence type="ECO:0000256" key="4">
    <source>
        <dbReference type="ARBA" id="ARBA00022695"/>
    </source>
</evidence>
<sequence>MSMTNSAHNLALETAAAELVRKLGGVWRPNGGMCLCPAHEDRTPSLSVRVGDRSLLFKCFAGCTGLEVLAAIRQLKLDVPVDTRAVGRPPVRLDLAMAERARTIWAEARPAAGTPVASYLSARGITHLSSAVRFHPRTPLGRGASVSFRPAMIAAICDDTGVTAVQRGFFDRAGPWLASDLPKAKLTLGRPLAGAVRLYRPARCLGLAEGIETAQSAALLLNIPVWATLGNERLARIAIPERIDRLVLLPDNDPGGRLAEQQAQAAYARPGRSIVTIWPWHELNDWNDVLMAELGLTNKSARARVAA</sequence>
<evidence type="ECO:0000256" key="3">
    <source>
        <dbReference type="ARBA" id="ARBA00022679"/>
    </source>
</evidence>
<dbReference type="Pfam" id="PF13362">
    <property type="entry name" value="Toprim_3"/>
    <property type="match status" value="1"/>
</dbReference>
<dbReference type="InterPro" id="IPR055570">
    <property type="entry name" value="DUF7146"/>
</dbReference>
<keyword evidence="2" id="KW-0639">Primosome</keyword>
<evidence type="ECO:0000313" key="9">
    <source>
        <dbReference type="EMBL" id="RJG51687.1"/>
    </source>
</evidence>
<organism evidence="9 10">
    <name type="scientific">Sphingobium terrigena</name>
    <dbReference type="NCBI Taxonomy" id="2304063"/>
    <lineage>
        <taxon>Bacteria</taxon>
        <taxon>Pseudomonadati</taxon>
        <taxon>Pseudomonadota</taxon>
        <taxon>Alphaproteobacteria</taxon>
        <taxon>Sphingomonadales</taxon>
        <taxon>Sphingomonadaceae</taxon>
        <taxon>Sphingobium</taxon>
    </lineage>
</organism>
<name>A0A418YL52_9SPHN</name>
<dbReference type="GO" id="GO:1990077">
    <property type="term" value="C:primosome complex"/>
    <property type="evidence" value="ECO:0007669"/>
    <property type="project" value="UniProtKB-KW"/>
</dbReference>
<feature type="domain" description="Toprim" evidence="7">
    <location>
        <begin position="205"/>
        <end position="293"/>
    </location>
</feature>
<dbReference type="InterPro" id="IPR006171">
    <property type="entry name" value="TOPRIM_dom"/>
</dbReference>
<evidence type="ECO:0000259" key="8">
    <source>
        <dbReference type="Pfam" id="PF23639"/>
    </source>
</evidence>
<dbReference type="InterPro" id="IPR036977">
    <property type="entry name" value="DNA_primase_Znf_CHC2"/>
</dbReference>
<feature type="domain" description="DUF7146" evidence="8">
    <location>
        <begin position="98"/>
        <end position="198"/>
    </location>
</feature>
<keyword evidence="3" id="KW-0808">Transferase</keyword>
<keyword evidence="6" id="KW-0804">Transcription</keyword>
<dbReference type="OrthoDB" id="7465087at2"/>
<evidence type="ECO:0000313" key="10">
    <source>
        <dbReference type="Proteomes" id="UP000283469"/>
    </source>
</evidence>
<evidence type="ECO:0000256" key="5">
    <source>
        <dbReference type="ARBA" id="ARBA00022705"/>
    </source>
</evidence>
<dbReference type="Gene3D" id="3.90.580.10">
    <property type="entry name" value="Zinc finger, CHC2-type domain"/>
    <property type="match status" value="1"/>
</dbReference>
<gene>
    <name evidence="9" type="ORF">D0Z70_23120</name>
</gene>
<proteinExistence type="predicted"/>
<evidence type="ECO:0000256" key="2">
    <source>
        <dbReference type="ARBA" id="ARBA00022515"/>
    </source>
</evidence>
<dbReference type="EMBL" id="QVRA01000044">
    <property type="protein sequence ID" value="RJG51687.1"/>
    <property type="molecule type" value="Genomic_DNA"/>
</dbReference>
<dbReference type="GO" id="GO:0016779">
    <property type="term" value="F:nucleotidyltransferase activity"/>
    <property type="evidence" value="ECO:0007669"/>
    <property type="project" value="UniProtKB-KW"/>
</dbReference>
<evidence type="ECO:0000259" key="7">
    <source>
        <dbReference type="Pfam" id="PF13362"/>
    </source>
</evidence>
<dbReference type="Proteomes" id="UP000283469">
    <property type="component" value="Unassembled WGS sequence"/>
</dbReference>
<keyword evidence="10" id="KW-1185">Reference proteome</keyword>
<dbReference type="GO" id="GO:0008270">
    <property type="term" value="F:zinc ion binding"/>
    <property type="evidence" value="ECO:0007669"/>
    <property type="project" value="InterPro"/>
</dbReference>
<dbReference type="Pfam" id="PF23639">
    <property type="entry name" value="DUF7146"/>
    <property type="match status" value="1"/>
</dbReference>
<comment type="caution">
    <text evidence="9">The sequence shown here is derived from an EMBL/GenBank/DDBJ whole genome shotgun (WGS) entry which is preliminary data.</text>
</comment>
<evidence type="ECO:0000256" key="6">
    <source>
        <dbReference type="ARBA" id="ARBA00023163"/>
    </source>
</evidence>
<keyword evidence="1" id="KW-0240">DNA-directed RNA polymerase</keyword>
<dbReference type="GO" id="GO:0000428">
    <property type="term" value="C:DNA-directed RNA polymerase complex"/>
    <property type="evidence" value="ECO:0007669"/>
    <property type="project" value="UniProtKB-KW"/>
</dbReference>
<reference evidence="9 10" key="1">
    <citation type="submission" date="2018-08" db="EMBL/GenBank/DDBJ databases">
        <title>Sphingobium sp. EO9.</title>
        <authorList>
            <person name="Park Y."/>
            <person name="Kim K.H."/>
            <person name="Jeon C.O."/>
        </authorList>
    </citation>
    <scope>NUCLEOTIDE SEQUENCE [LARGE SCALE GENOMIC DNA]</scope>
    <source>
        <strain evidence="9 10">EO9</strain>
    </source>
</reference>
<dbReference type="SUPFAM" id="SSF57783">
    <property type="entry name" value="Zinc beta-ribbon"/>
    <property type="match status" value="1"/>
</dbReference>
<dbReference type="AlphaFoldDB" id="A0A418YL52"/>
<dbReference type="GO" id="GO:0006269">
    <property type="term" value="P:DNA replication, synthesis of primer"/>
    <property type="evidence" value="ECO:0007669"/>
    <property type="project" value="UniProtKB-KW"/>
</dbReference>
<protein>
    <submittedName>
        <fullName evidence="9">Virulence-associated protein E</fullName>
    </submittedName>
</protein>
<dbReference type="GO" id="GO:0003677">
    <property type="term" value="F:DNA binding"/>
    <property type="evidence" value="ECO:0007669"/>
    <property type="project" value="InterPro"/>
</dbReference>
<keyword evidence="5" id="KW-0235">DNA replication</keyword>
<accession>A0A418YL52</accession>
<keyword evidence="4" id="KW-0548">Nucleotidyltransferase</keyword>
<evidence type="ECO:0000256" key="1">
    <source>
        <dbReference type="ARBA" id="ARBA00022478"/>
    </source>
</evidence>